<keyword evidence="4" id="KW-1185">Reference proteome</keyword>
<dbReference type="OrthoDB" id="1495425at2"/>
<organism evidence="3 4">
    <name type="scientific">Hartmannibacter diazotrophicus</name>
    <dbReference type="NCBI Taxonomy" id="1482074"/>
    <lineage>
        <taxon>Bacteria</taxon>
        <taxon>Pseudomonadati</taxon>
        <taxon>Pseudomonadota</taxon>
        <taxon>Alphaproteobacteria</taxon>
        <taxon>Hyphomicrobiales</taxon>
        <taxon>Pleomorphomonadaceae</taxon>
        <taxon>Hartmannibacter</taxon>
    </lineage>
</organism>
<protein>
    <recommendedName>
        <fullName evidence="2">DUF4396 domain-containing protein</fullName>
    </recommendedName>
</protein>
<dbReference type="KEGG" id="hdi:HDIA_1602"/>
<keyword evidence="1" id="KW-1133">Transmembrane helix</keyword>
<feature type="domain" description="DUF4396" evidence="2">
    <location>
        <begin position="90"/>
        <end position="241"/>
    </location>
</feature>
<dbReference type="Pfam" id="PF14342">
    <property type="entry name" value="DUF4396"/>
    <property type="match status" value="1"/>
</dbReference>
<feature type="transmembrane region" description="Helical" evidence="1">
    <location>
        <begin position="177"/>
        <end position="201"/>
    </location>
</feature>
<feature type="transmembrane region" description="Helical" evidence="1">
    <location>
        <begin position="134"/>
        <end position="156"/>
    </location>
</feature>
<feature type="transmembrane region" description="Helical" evidence="1">
    <location>
        <begin position="36"/>
        <end position="58"/>
    </location>
</feature>
<evidence type="ECO:0000313" key="3">
    <source>
        <dbReference type="EMBL" id="SON55143.1"/>
    </source>
</evidence>
<dbReference type="RefSeq" id="WP_099555698.1">
    <property type="nucleotide sequence ID" value="NZ_LT960614.1"/>
</dbReference>
<sequence>MIPTWLHVLSILMLLLGLACAIWIARDEFRYPQPMWIMNAVWPITALFGTVFVLWFYLAYGRAKTHDTAMADMGEGTMHSHHAGTPFPIMVVKGALHCGSGCTLGDIIAEGLAFSVPVVAVWFGWQHLFAEKIFAVWILDFILAFGFGVLFQYFTIKPMRNLSVGEGIREAIKADALSLAAWQVGMYGVMAVGQFLVFQPLYGSMLEASDPAFWFLMQIAMLAGLATSYPVNWWLIRSGIKEPM</sequence>
<keyword evidence="1" id="KW-0472">Membrane</keyword>
<evidence type="ECO:0000313" key="4">
    <source>
        <dbReference type="Proteomes" id="UP000223606"/>
    </source>
</evidence>
<dbReference type="AlphaFoldDB" id="A0A2C9D4J6"/>
<name>A0A2C9D4J6_9HYPH</name>
<dbReference type="InterPro" id="IPR025509">
    <property type="entry name" value="DUF4396"/>
</dbReference>
<dbReference type="EMBL" id="LT960614">
    <property type="protein sequence ID" value="SON55143.1"/>
    <property type="molecule type" value="Genomic_DNA"/>
</dbReference>
<reference evidence="4" key="1">
    <citation type="submission" date="2017-09" db="EMBL/GenBank/DDBJ databases">
        <title>Genome sequence of Nannocystis excedens DSM 71.</title>
        <authorList>
            <person name="Blom J."/>
        </authorList>
    </citation>
    <scope>NUCLEOTIDE SEQUENCE [LARGE SCALE GENOMIC DNA]</scope>
    <source>
        <strain evidence="4">type strain: E19</strain>
    </source>
</reference>
<gene>
    <name evidence="3" type="ORF">HDIA_1602</name>
</gene>
<keyword evidence="1" id="KW-0812">Transmembrane</keyword>
<proteinExistence type="predicted"/>
<feature type="transmembrane region" description="Helical" evidence="1">
    <location>
        <begin position="6"/>
        <end position="24"/>
    </location>
</feature>
<accession>A0A2C9D4J6</accession>
<feature type="transmembrane region" description="Helical" evidence="1">
    <location>
        <begin position="213"/>
        <end position="236"/>
    </location>
</feature>
<evidence type="ECO:0000259" key="2">
    <source>
        <dbReference type="Pfam" id="PF14342"/>
    </source>
</evidence>
<evidence type="ECO:0000256" key="1">
    <source>
        <dbReference type="SAM" id="Phobius"/>
    </source>
</evidence>
<dbReference type="Proteomes" id="UP000223606">
    <property type="component" value="Chromosome 1"/>
</dbReference>